<feature type="compositionally biased region" description="Low complexity" evidence="1">
    <location>
        <begin position="341"/>
        <end position="356"/>
    </location>
</feature>
<dbReference type="PANTHER" id="PTHR12654">
    <property type="entry name" value="BILE ACID BETA-GLUCOSIDASE-RELATED"/>
    <property type="match status" value="1"/>
</dbReference>
<reference evidence="5" key="1">
    <citation type="submission" date="2017-02" db="UniProtKB">
        <authorList>
            <consortium name="WormBaseParasite"/>
        </authorList>
    </citation>
    <scope>IDENTIFICATION</scope>
</reference>
<dbReference type="EMBL" id="UZAE01012597">
    <property type="protein sequence ID" value="VDO05868.1"/>
    <property type="molecule type" value="Genomic_DNA"/>
</dbReference>
<keyword evidence="4" id="KW-1185">Reference proteome</keyword>
<feature type="region of interest" description="Disordered" evidence="1">
    <location>
        <begin position="432"/>
        <end position="453"/>
    </location>
</feature>
<name>A0A0R3TPJ5_RODNA</name>
<dbReference type="AlphaFoldDB" id="A0A0R3TPJ5"/>
<protein>
    <submittedName>
        <fullName evidence="5">Glyco_hydr_116N domain-containing protein</fullName>
    </submittedName>
</protein>
<evidence type="ECO:0000259" key="2">
    <source>
        <dbReference type="Pfam" id="PF12215"/>
    </source>
</evidence>
<evidence type="ECO:0000313" key="5">
    <source>
        <dbReference type="WBParaSite" id="HNAJ_0000939901-mRNA-1"/>
    </source>
</evidence>
<gene>
    <name evidence="3" type="ORF">HNAJ_LOCUS9394</name>
</gene>
<dbReference type="PANTHER" id="PTHR12654:SF0">
    <property type="entry name" value="NON-LYSOSOMAL GLUCOSYLCERAMIDASE"/>
    <property type="match status" value="1"/>
</dbReference>
<dbReference type="InterPro" id="IPR024462">
    <property type="entry name" value="GH116_N"/>
</dbReference>
<dbReference type="InterPro" id="IPR052566">
    <property type="entry name" value="Non-lysos_glucosylceramidase"/>
</dbReference>
<dbReference type="OrthoDB" id="730489at2759"/>
<dbReference type="WBParaSite" id="HNAJ_0000939901-mRNA-1">
    <property type="protein sequence ID" value="HNAJ_0000939901-mRNA-1"/>
    <property type="gene ID" value="HNAJ_0000939901"/>
</dbReference>
<evidence type="ECO:0000256" key="1">
    <source>
        <dbReference type="SAM" id="MobiDB-lite"/>
    </source>
</evidence>
<accession>A0A0R3TPJ5</accession>
<feature type="domain" description="Glycosyl-hydrolase family 116 N-terminal" evidence="2">
    <location>
        <begin position="85"/>
        <end position="432"/>
    </location>
</feature>
<feature type="region of interest" description="Disordered" evidence="1">
    <location>
        <begin position="333"/>
        <end position="356"/>
    </location>
</feature>
<proteinExistence type="predicted"/>
<dbReference type="Pfam" id="PF12215">
    <property type="entry name" value="Glyco_hydr_116N"/>
    <property type="match status" value="1"/>
</dbReference>
<sequence>MDFIPSDVVKFAKDKDLISTYGWYAQFSRRDAHSSPPKPPRIKTIAEFAPMALRYLYRIYFPNKLAKTMPFMDHLNPIKMESIYGVPIGGIGCGTIGRGFRGEFCRSSLRPGIYHHEVNYSDQFIVTIFRNGQVYQRVLSSQTNNSNIPYGLLSWEWGFPADHGHYIGLYPRSWTVYEIPEFDLVLICEQISPVIPHNYKDSCLPLGVFHWTVLNFHPTLEAQVSITMTWRGPRQNEQSPPSQTEQGNAGVEYCDPRLLNSIVTSSIKDATRNFESGVLRGCLMEACIGYQIACCFGIAAAANNGVRVTRCSGFQFKMSSSIPGARAVSRVRSHLTETTDDSSVSSPSSSFLSESSSTTWDSSTIAEKLSLPNNGIFKSHILAPLASQFWKDLKSTGALSDENISYIRRGDRKRSAKLAMAVCASCVVPPASGKQPGSSHTPPPSGTPCNGSRRRTFSNSVDVTICSLVFGGHTSWSDGTTDLRCKSLAILEKVDYRLAGTYIARSRDKKTDWKAIHLPDWYKSALFNELYYVSDGGTVWLDPLPIVNNDTDEAPIDYVRRHNPNVELDPLNVTGRCEPAKSDSPFRRKCANGNGKTKYNNKSSMTPLQNRISFGKEMGLFAYLEGEC</sequence>
<reference evidence="3 4" key="2">
    <citation type="submission" date="2018-11" db="EMBL/GenBank/DDBJ databases">
        <authorList>
            <consortium name="Pathogen Informatics"/>
        </authorList>
    </citation>
    <scope>NUCLEOTIDE SEQUENCE [LARGE SCALE GENOMIC DNA]</scope>
</reference>
<organism evidence="5">
    <name type="scientific">Rodentolepis nana</name>
    <name type="common">Dwarf tapeworm</name>
    <name type="synonym">Hymenolepis nana</name>
    <dbReference type="NCBI Taxonomy" id="102285"/>
    <lineage>
        <taxon>Eukaryota</taxon>
        <taxon>Metazoa</taxon>
        <taxon>Spiralia</taxon>
        <taxon>Lophotrochozoa</taxon>
        <taxon>Platyhelminthes</taxon>
        <taxon>Cestoda</taxon>
        <taxon>Eucestoda</taxon>
        <taxon>Cyclophyllidea</taxon>
        <taxon>Hymenolepididae</taxon>
        <taxon>Rodentolepis</taxon>
    </lineage>
</organism>
<dbReference type="Proteomes" id="UP000278807">
    <property type="component" value="Unassembled WGS sequence"/>
</dbReference>
<dbReference type="GO" id="GO:0008422">
    <property type="term" value="F:beta-glucosidase activity"/>
    <property type="evidence" value="ECO:0007669"/>
    <property type="project" value="TreeGrafter"/>
</dbReference>
<dbReference type="STRING" id="102285.A0A0R3TPJ5"/>
<evidence type="ECO:0000313" key="4">
    <source>
        <dbReference type="Proteomes" id="UP000278807"/>
    </source>
</evidence>
<evidence type="ECO:0000313" key="3">
    <source>
        <dbReference type="EMBL" id="VDO05868.1"/>
    </source>
</evidence>